<dbReference type="InterPro" id="IPR032466">
    <property type="entry name" value="Metal_Hydrolase"/>
</dbReference>
<dbReference type="PANTHER" id="PTHR21240:SF28">
    <property type="entry name" value="ISO-OROTATE DECARBOXYLASE (EUROFUNG)"/>
    <property type="match status" value="1"/>
</dbReference>
<evidence type="ECO:0000256" key="2">
    <source>
        <dbReference type="SAM" id="MobiDB-lite"/>
    </source>
</evidence>
<protein>
    <recommendedName>
        <fullName evidence="4">Amidohydrolase-related domain-containing protein</fullName>
    </recommendedName>
</protein>
<evidence type="ECO:0000313" key="5">
    <source>
        <dbReference type="EMBL" id="AKT43658.1"/>
    </source>
</evidence>
<dbReference type="EMBL" id="CP012159">
    <property type="protein sequence ID" value="AKT43658.1"/>
    <property type="molecule type" value="Genomic_DNA"/>
</dbReference>
<feature type="chain" id="PRO_5005459947" description="Amidohydrolase-related domain-containing protein" evidence="3">
    <location>
        <begin position="34"/>
        <end position="382"/>
    </location>
</feature>
<evidence type="ECO:0000256" key="3">
    <source>
        <dbReference type="SAM" id="SignalP"/>
    </source>
</evidence>
<dbReference type="Pfam" id="PF04909">
    <property type="entry name" value="Amidohydro_2"/>
    <property type="match status" value="1"/>
</dbReference>
<keyword evidence="6" id="KW-1185">Reference proteome</keyword>
<accession>A0A0K1ESS0</accession>
<dbReference type="RefSeq" id="WP_082363211.1">
    <property type="nucleotide sequence ID" value="NZ_CP012159.1"/>
</dbReference>
<dbReference type="Proteomes" id="UP000067626">
    <property type="component" value="Chromosome"/>
</dbReference>
<dbReference type="GO" id="GO:0016787">
    <property type="term" value="F:hydrolase activity"/>
    <property type="evidence" value="ECO:0007669"/>
    <property type="project" value="InterPro"/>
</dbReference>
<proteinExistence type="predicted"/>
<keyword evidence="1" id="KW-0456">Lyase</keyword>
<feature type="domain" description="Amidohydrolase-related" evidence="4">
    <location>
        <begin position="139"/>
        <end position="376"/>
    </location>
</feature>
<gene>
    <name evidence="5" type="ORF">CMC5_078930</name>
</gene>
<feature type="signal peptide" evidence="3">
    <location>
        <begin position="1"/>
        <end position="33"/>
    </location>
</feature>
<dbReference type="SUPFAM" id="SSF51556">
    <property type="entry name" value="Metallo-dependent hydrolases"/>
    <property type="match status" value="1"/>
</dbReference>
<dbReference type="OrthoDB" id="5492929at2"/>
<organism evidence="5 6">
    <name type="scientific">Chondromyces crocatus</name>
    <dbReference type="NCBI Taxonomy" id="52"/>
    <lineage>
        <taxon>Bacteria</taxon>
        <taxon>Pseudomonadati</taxon>
        <taxon>Myxococcota</taxon>
        <taxon>Polyangia</taxon>
        <taxon>Polyangiales</taxon>
        <taxon>Polyangiaceae</taxon>
        <taxon>Chondromyces</taxon>
    </lineage>
</organism>
<evidence type="ECO:0000256" key="1">
    <source>
        <dbReference type="ARBA" id="ARBA00023239"/>
    </source>
</evidence>
<dbReference type="InterPro" id="IPR032465">
    <property type="entry name" value="ACMSD"/>
</dbReference>
<dbReference type="GO" id="GO:0005737">
    <property type="term" value="C:cytoplasm"/>
    <property type="evidence" value="ECO:0007669"/>
    <property type="project" value="TreeGrafter"/>
</dbReference>
<sequence>MQNGKENRAPVMRLAPSWIWRARGLLGVLPLFAAACRDAPAPAATAPSADAPAGSVTAPSSVTSSGGATAAPGDATPSSSPAPAGGILDLHVHLPSRAVVPALLERLQQHGIARAVILSSSPLRPSARTQGPFAELGPANDLVLEVAAEHPGRLIPFIALDLAAQRPEDLDALLRRGACGVKLYQGNHELHERPLDDPAHEPLWKAMAARRVPVLLHVNTVRYRAELDAVLRAHPGLNVTCAHFCGARTDLDRLESIMNAHPALLFDTSNGSASFAADGYAHFERERDRIRSLIARAPHRFLFGSDLVPTQSGPEWSTEWDFHLRANLGVLREERFEFWRKEPPSKALVPGQYRGLTLPPDVLRPILEENAKRWLGTCLAPK</sequence>
<evidence type="ECO:0000313" key="6">
    <source>
        <dbReference type="Proteomes" id="UP000067626"/>
    </source>
</evidence>
<evidence type="ECO:0000259" key="4">
    <source>
        <dbReference type="Pfam" id="PF04909"/>
    </source>
</evidence>
<feature type="region of interest" description="Disordered" evidence="2">
    <location>
        <begin position="42"/>
        <end position="84"/>
    </location>
</feature>
<dbReference type="PANTHER" id="PTHR21240">
    <property type="entry name" value="2-AMINO-3-CARBOXYLMUCONATE-6-SEMIALDEHYDE DECARBOXYLASE"/>
    <property type="match status" value="1"/>
</dbReference>
<dbReference type="AlphaFoldDB" id="A0A0K1ESS0"/>
<name>A0A0K1ESS0_CHOCO</name>
<dbReference type="GO" id="GO:0016831">
    <property type="term" value="F:carboxy-lyase activity"/>
    <property type="evidence" value="ECO:0007669"/>
    <property type="project" value="InterPro"/>
</dbReference>
<dbReference type="Gene3D" id="3.20.20.140">
    <property type="entry name" value="Metal-dependent hydrolases"/>
    <property type="match status" value="1"/>
</dbReference>
<dbReference type="GO" id="GO:0019748">
    <property type="term" value="P:secondary metabolic process"/>
    <property type="evidence" value="ECO:0007669"/>
    <property type="project" value="TreeGrafter"/>
</dbReference>
<dbReference type="InterPro" id="IPR006680">
    <property type="entry name" value="Amidohydro-rel"/>
</dbReference>
<dbReference type="KEGG" id="ccro:CMC5_078930"/>
<dbReference type="STRING" id="52.CMC5_078930"/>
<keyword evidence="3" id="KW-0732">Signal</keyword>
<reference evidence="5 6" key="1">
    <citation type="submission" date="2015-07" db="EMBL/GenBank/DDBJ databases">
        <title>Genome analysis of myxobacterium Chondromyces crocatus Cm c5 reveals a high potential for natural compound synthesis and the genetic basis for the loss of fruiting body formation.</title>
        <authorList>
            <person name="Zaburannyi N."/>
            <person name="Bunk B."/>
            <person name="Maier J."/>
            <person name="Overmann J."/>
            <person name="Mueller R."/>
        </authorList>
    </citation>
    <scope>NUCLEOTIDE SEQUENCE [LARGE SCALE GENOMIC DNA]</scope>
    <source>
        <strain evidence="5 6">Cm c5</strain>
    </source>
</reference>